<dbReference type="Proteomes" id="UP000595140">
    <property type="component" value="Unassembled WGS sequence"/>
</dbReference>
<reference evidence="7 8" key="1">
    <citation type="submission" date="2018-04" db="EMBL/GenBank/DDBJ databases">
        <authorList>
            <person name="Vogel A."/>
        </authorList>
    </citation>
    <scope>NUCLEOTIDE SEQUENCE [LARGE SCALE GENOMIC DNA]</scope>
</reference>
<organism evidence="7 8">
    <name type="scientific">Cuscuta campestris</name>
    <dbReference type="NCBI Taxonomy" id="132261"/>
    <lineage>
        <taxon>Eukaryota</taxon>
        <taxon>Viridiplantae</taxon>
        <taxon>Streptophyta</taxon>
        <taxon>Embryophyta</taxon>
        <taxon>Tracheophyta</taxon>
        <taxon>Spermatophyta</taxon>
        <taxon>Magnoliopsida</taxon>
        <taxon>eudicotyledons</taxon>
        <taxon>Gunneridae</taxon>
        <taxon>Pentapetalae</taxon>
        <taxon>asterids</taxon>
        <taxon>lamiids</taxon>
        <taxon>Solanales</taxon>
        <taxon>Convolvulaceae</taxon>
        <taxon>Cuscuteae</taxon>
        <taxon>Cuscuta</taxon>
        <taxon>Cuscuta subgen. Grammica</taxon>
        <taxon>Cuscuta sect. Cleistogrammica</taxon>
    </lineage>
</organism>
<evidence type="ECO:0000256" key="1">
    <source>
        <dbReference type="ARBA" id="ARBA00022723"/>
    </source>
</evidence>
<dbReference type="InterPro" id="IPR007527">
    <property type="entry name" value="Znf_SWIM"/>
</dbReference>
<dbReference type="AlphaFoldDB" id="A0A484MQJ3"/>
<name>A0A484MQJ3_9ASTE</name>
<evidence type="ECO:0000256" key="5">
    <source>
        <dbReference type="SAM" id="MobiDB-lite"/>
    </source>
</evidence>
<keyword evidence="3" id="KW-0862">Zinc</keyword>
<dbReference type="PANTHER" id="PTHR31973">
    <property type="entry name" value="POLYPROTEIN, PUTATIVE-RELATED"/>
    <property type="match status" value="1"/>
</dbReference>
<keyword evidence="2 4" id="KW-0863">Zinc-finger</keyword>
<dbReference type="Pfam" id="PF04434">
    <property type="entry name" value="SWIM"/>
    <property type="match status" value="1"/>
</dbReference>
<sequence>MDGNTNFTVRLRDHACDCNKWQVTGLPCKHATRCILRLNEKLEDYCSHWFSVEKYKGLYDGIIHPIPDSCMWGESSEPTLDPPREHKKKGRPKKHKRREGVDDLRIKKKGFAHGTKRCSKCKQLGHNHRTCGQKRDEDGHLLKKGAGRVTVRAAIAGDSSLHASRCFANR</sequence>
<evidence type="ECO:0000313" key="8">
    <source>
        <dbReference type="Proteomes" id="UP000595140"/>
    </source>
</evidence>
<feature type="compositionally biased region" description="Basic residues" evidence="5">
    <location>
        <begin position="85"/>
        <end position="98"/>
    </location>
</feature>
<keyword evidence="8" id="KW-1185">Reference proteome</keyword>
<proteinExistence type="predicted"/>
<dbReference type="GO" id="GO:0008270">
    <property type="term" value="F:zinc ion binding"/>
    <property type="evidence" value="ECO:0007669"/>
    <property type="project" value="UniProtKB-KW"/>
</dbReference>
<accession>A0A484MQJ3</accession>
<evidence type="ECO:0000313" key="7">
    <source>
        <dbReference type="EMBL" id="VFQ91172.1"/>
    </source>
</evidence>
<feature type="region of interest" description="Disordered" evidence="5">
    <location>
        <begin position="74"/>
        <end position="101"/>
    </location>
</feature>
<dbReference type="InterPro" id="IPR006564">
    <property type="entry name" value="Znf_PMZ"/>
</dbReference>
<evidence type="ECO:0000256" key="2">
    <source>
        <dbReference type="ARBA" id="ARBA00022771"/>
    </source>
</evidence>
<gene>
    <name evidence="7" type="ORF">CCAM_LOCUS32948</name>
</gene>
<dbReference type="PROSITE" id="PS50966">
    <property type="entry name" value="ZF_SWIM"/>
    <property type="match status" value="1"/>
</dbReference>
<feature type="domain" description="SWIM-type" evidence="6">
    <location>
        <begin position="7"/>
        <end position="39"/>
    </location>
</feature>
<dbReference type="OrthoDB" id="1918246at2759"/>
<dbReference type="SMART" id="SM00575">
    <property type="entry name" value="ZnF_PMZ"/>
    <property type="match status" value="1"/>
</dbReference>
<evidence type="ECO:0000256" key="4">
    <source>
        <dbReference type="PROSITE-ProRule" id="PRU00325"/>
    </source>
</evidence>
<protein>
    <recommendedName>
        <fullName evidence="6">SWIM-type domain-containing protein</fullName>
    </recommendedName>
</protein>
<evidence type="ECO:0000259" key="6">
    <source>
        <dbReference type="PROSITE" id="PS50966"/>
    </source>
</evidence>
<dbReference type="EMBL" id="OOIL02004257">
    <property type="protein sequence ID" value="VFQ91172.1"/>
    <property type="molecule type" value="Genomic_DNA"/>
</dbReference>
<keyword evidence="1" id="KW-0479">Metal-binding</keyword>
<evidence type="ECO:0000256" key="3">
    <source>
        <dbReference type="ARBA" id="ARBA00022833"/>
    </source>
</evidence>
<dbReference type="PANTHER" id="PTHR31973:SF187">
    <property type="entry name" value="MUTATOR TRANSPOSASE MUDRA PROTEIN"/>
    <property type="match status" value="1"/>
</dbReference>